<comment type="caution">
    <text evidence="1">The sequence shown here is derived from an EMBL/GenBank/DDBJ whole genome shotgun (WGS) entry which is preliminary data.</text>
</comment>
<sequence>MKRTSIYTCKTYKGINPGSTIYIDLDSQYMFTVSRDEKQLTYYPTFDRALQYVTEYLRMNGVQLEII</sequence>
<accession>A0A0F9X217</accession>
<evidence type="ECO:0000313" key="1">
    <source>
        <dbReference type="EMBL" id="KKN85478.1"/>
    </source>
</evidence>
<gene>
    <name evidence="1" type="ORF">LCGC14_0277970</name>
</gene>
<proteinExistence type="predicted"/>
<reference evidence="1" key="1">
    <citation type="journal article" date="2015" name="Nature">
        <title>Complex archaea that bridge the gap between prokaryotes and eukaryotes.</title>
        <authorList>
            <person name="Spang A."/>
            <person name="Saw J.H."/>
            <person name="Jorgensen S.L."/>
            <person name="Zaremba-Niedzwiedzka K."/>
            <person name="Martijn J."/>
            <person name="Lind A.E."/>
            <person name="van Eijk R."/>
            <person name="Schleper C."/>
            <person name="Guy L."/>
            <person name="Ettema T.J."/>
        </authorList>
    </citation>
    <scope>NUCLEOTIDE SEQUENCE</scope>
</reference>
<protein>
    <submittedName>
        <fullName evidence="1">Uncharacterized protein</fullName>
    </submittedName>
</protein>
<dbReference type="AlphaFoldDB" id="A0A0F9X217"/>
<dbReference type="EMBL" id="LAZR01000158">
    <property type="protein sequence ID" value="KKN85478.1"/>
    <property type="molecule type" value="Genomic_DNA"/>
</dbReference>
<organism evidence="1">
    <name type="scientific">marine sediment metagenome</name>
    <dbReference type="NCBI Taxonomy" id="412755"/>
    <lineage>
        <taxon>unclassified sequences</taxon>
        <taxon>metagenomes</taxon>
        <taxon>ecological metagenomes</taxon>
    </lineage>
</organism>
<name>A0A0F9X217_9ZZZZ</name>